<accession>A0ABV9UTA3</accession>
<dbReference type="RefSeq" id="WP_381228108.1">
    <property type="nucleotide sequence ID" value="NZ_JBHSIZ010000030.1"/>
</dbReference>
<gene>
    <name evidence="2" type="ORF">ACFPFX_25250</name>
</gene>
<dbReference type="EMBL" id="JBHSIZ010000030">
    <property type="protein sequence ID" value="MFC4959602.1"/>
    <property type="molecule type" value="Genomic_DNA"/>
</dbReference>
<name>A0ABV9UTA3_9ACTN</name>
<organism evidence="2 3">
    <name type="scientific">Streptomyces mauvecolor</name>
    <dbReference type="NCBI Taxonomy" id="58345"/>
    <lineage>
        <taxon>Bacteria</taxon>
        <taxon>Bacillati</taxon>
        <taxon>Actinomycetota</taxon>
        <taxon>Actinomycetes</taxon>
        <taxon>Kitasatosporales</taxon>
        <taxon>Streptomycetaceae</taxon>
        <taxon>Streptomyces</taxon>
    </lineage>
</organism>
<evidence type="ECO:0008006" key="4">
    <source>
        <dbReference type="Google" id="ProtNLM"/>
    </source>
</evidence>
<evidence type="ECO:0000313" key="3">
    <source>
        <dbReference type="Proteomes" id="UP001595834"/>
    </source>
</evidence>
<sequence length="87" mass="9685">MQVPARKATERDESRNAAWKDKRWPVMKRGRRTWAPGSASRGRGRLGLEAAQGPLLGPPWPHTGREGHRRGHETCLAGCADLHEGRP</sequence>
<keyword evidence="3" id="KW-1185">Reference proteome</keyword>
<feature type="region of interest" description="Disordered" evidence="1">
    <location>
        <begin position="31"/>
        <end position="70"/>
    </location>
</feature>
<protein>
    <recommendedName>
        <fullName evidence="4">Transposase</fullName>
    </recommendedName>
</protein>
<reference evidence="3" key="1">
    <citation type="journal article" date="2019" name="Int. J. Syst. Evol. Microbiol.">
        <title>The Global Catalogue of Microorganisms (GCM) 10K type strain sequencing project: providing services to taxonomists for standard genome sequencing and annotation.</title>
        <authorList>
            <consortium name="The Broad Institute Genomics Platform"/>
            <consortium name="The Broad Institute Genome Sequencing Center for Infectious Disease"/>
            <person name="Wu L."/>
            <person name="Ma J."/>
        </authorList>
    </citation>
    <scope>NUCLEOTIDE SEQUENCE [LARGE SCALE GENOMIC DNA]</scope>
    <source>
        <strain evidence="3">CCM 7224</strain>
    </source>
</reference>
<dbReference type="Proteomes" id="UP001595834">
    <property type="component" value="Unassembled WGS sequence"/>
</dbReference>
<evidence type="ECO:0000256" key="1">
    <source>
        <dbReference type="SAM" id="MobiDB-lite"/>
    </source>
</evidence>
<comment type="caution">
    <text evidence="2">The sequence shown here is derived from an EMBL/GenBank/DDBJ whole genome shotgun (WGS) entry which is preliminary data.</text>
</comment>
<evidence type="ECO:0000313" key="2">
    <source>
        <dbReference type="EMBL" id="MFC4959602.1"/>
    </source>
</evidence>
<proteinExistence type="predicted"/>